<dbReference type="InterPro" id="IPR010022">
    <property type="entry name" value="XkdX"/>
</dbReference>
<dbReference type="RefSeq" id="WP_076274758.1">
    <property type="nucleotide sequence ID" value="NZ_CP021965.1"/>
</dbReference>
<evidence type="ECO:0000313" key="1">
    <source>
        <dbReference type="EMBL" id="AWV35933.1"/>
    </source>
</evidence>
<evidence type="ECO:0000313" key="2">
    <source>
        <dbReference type="Proteomes" id="UP000249163"/>
    </source>
</evidence>
<protein>
    <submittedName>
        <fullName evidence="1">XkdX family protein</fullName>
    </submittedName>
</protein>
<proteinExistence type="predicted"/>
<dbReference type="EMBL" id="CP021965">
    <property type="protein sequence ID" value="AWV35933.1"/>
    <property type="molecule type" value="Genomic_DNA"/>
</dbReference>
<name>A0AAD0KR82_9BACL</name>
<dbReference type="Proteomes" id="UP000249163">
    <property type="component" value="Chromosome"/>
</dbReference>
<sequence length="43" mass="4958">MNWYALVKRYFDAGLYTAEQVQVFVTSKKITVEQAEEITDSAI</sequence>
<dbReference type="NCBIfam" id="TIGR01669">
    <property type="entry name" value="phage_XkdX"/>
    <property type="match status" value="1"/>
</dbReference>
<gene>
    <name evidence="1" type="ORF">CD191_26800</name>
</gene>
<reference evidence="1 2" key="1">
    <citation type="submission" date="2017-06" db="EMBL/GenBank/DDBJ databases">
        <title>Complete genome sequence of Paenibacillus odorifer CBA7130.</title>
        <authorList>
            <person name="Nam Y.-D."/>
            <person name="Kang J."/>
            <person name="Chung W.-H."/>
        </authorList>
    </citation>
    <scope>NUCLEOTIDE SEQUENCE [LARGE SCALE GENOMIC DNA]</scope>
    <source>
        <strain evidence="1 2">CBA7130</strain>
    </source>
</reference>
<dbReference type="Pfam" id="PF09693">
    <property type="entry name" value="Phage_XkdX"/>
    <property type="match status" value="1"/>
</dbReference>
<organism evidence="1 2">
    <name type="scientific">Paenibacillus odorifer</name>
    <dbReference type="NCBI Taxonomy" id="189426"/>
    <lineage>
        <taxon>Bacteria</taxon>
        <taxon>Bacillati</taxon>
        <taxon>Bacillota</taxon>
        <taxon>Bacilli</taxon>
        <taxon>Bacillales</taxon>
        <taxon>Paenibacillaceae</taxon>
        <taxon>Paenibacillus</taxon>
    </lineage>
</organism>
<accession>A0AAD0KR82</accession>
<dbReference type="AlphaFoldDB" id="A0AAD0KR82"/>